<protein>
    <submittedName>
        <fullName evidence="1">Uncharacterized protein</fullName>
    </submittedName>
</protein>
<gene>
    <name evidence="1" type="ORF">I8E28_19795</name>
</gene>
<dbReference type="Proteomes" id="UP000617041">
    <property type="component" value="Unassembled WGS sequence"/>
</dbReference>
<proteinExistence type="predicted"/>
<accession>A0A934Q462</accession>
<dbReference type="RefSeq" id="WP_200789940.1">
    <property type="nucleotide sequence ID" value="NZ_JAEDAO010000001.1"/>
</dbReference>
<reference evidence="1" key="1">
    <citation type="submission" date="2020-12" db="EMBL/GenBank/DDBJ databases">
        <title>Ramlibacter sp. nov., isolated from a freshwater alga, Cryptomonas.</title>
        <authorList>
            <person name="Kim H.M."/>
            <person name="Jeon C.O."/>
        </authorList>
    </citation>
    <scope>NUCLEOTIDE SEQUENCE</scope>
    <source>
        <strain evidence="1">CrO1</strain>
    </source>
</reference>
<evidence type="ECO:0000313" key="2">
    <source>
        <dbReference type="Proteomes" id="UP000617041"/>
    </source>
</evidence>
<keyword evidence="2" id="KW-1185">Reference proteome</keyword>
<comment type="caution">
    <text evidence="1">The sequence shown here is derived from an EMBL/GenBank/DDBJ whole genome shotgun (WGS) entry which is preliminary data.</text>
</comment>
<dbReference type="EMBL" id="JAEDAO010000001">
    <property type="protein sequence ID" value="MBK0394858.1"/>
    <property type="molecule type" value="Genomic_DNA"/>
</dbReference>
<organism evidence="1 2">
    <name type="scientific">Ramlibacter algicola</name>
    <dbReference type="NCBI Taxonomy" id="2795217"/>
    <lineage>
        <taxon>Bacteria</taxon>
        <taxon>Pseudomonadati</taxon>
        <taxon>Pseudomonadota</taxon>
        <taxon>Betaproteobacteria</taxon>
        <taxon>Burkholderiales</taxon>
        <taxon>Comamonadaceae</taxon>
        <taxon>Ramlibacter</taxon>
    </lineage>
</organism>
<evidence type="ECO:0000313" key="1">
    <source>
        <dbReference type="EMBL" id="MBK0394858.1"/>
    </source>
</evidence>
<name>A0A934Q462_9BURK</name>
<dbReference type="AlphaFoldDB" id="A0A934Q462"/>
<sequence length="62" mass="7315">MKCRCIVPHAYEVRIERAWWMRMIPFSAAYYCTHCQQKSLQLRKPMFPRGNGAAAGDHRAHH</sequence>